<feature type="chain" id="PRO_5040751762" description="Beta-lactamase-inhibitor-like, PepSY-like" evidence="1">
    <location>
        <begin position="23"/>
        <end position="302"/>
    </location>
</feature>
<comment type="caution">
    <text evidence="2">The sequence shown here is derived from an EMBL/GenBank/DDBJ whole genome shotgun (WGS) entry which is preliminary data.</text>
</comment>
<evidence type="ECO:0000313" key="3">
    <source>
        <dbReference type="Proteomes" id="UP001139000"/>
    </source>
</evidence>
<evidence type="ECO:0000313" key="2">
    <source>
        <dbReference type="EMBL" id="MCF0064747.1"/>
    </source>
</evidence>
<name>A0A9X1PNQ1_9BACT</name>
<keyword evidence="3" id="KW-1185">Reference proteome</keyword>
<proteinExistence type="predicted"/>
<sequence>MRKRISCFLLCLVMTQLGCNRAKELNPQSDNVPKKAFQAVKKQFPESTSLVFAPLTPEKIWSVDFESNARQYKAVVDTQAVLANARFLSNQLPGPLAQFLDKLAIRGGTIASETWEIQPDPVAGEDWPRVAFDYQWKGMERTIKVITNGANNVKFALNMGTQSSLAYYVDKPVDVSPKIGSYLKRMGLVEPSGMWVSYARDGRRTFINKNGTYIFDQNENPVYVLHGSVIKQEDLPAFVFNYINASPEMDGFVFETAIRFSAEGSSGYQISIRKDTEIGQIFYLYFNDNGDLIYHDYTAYQF</sequence>
<dbReference type="RefSeq" id="WP_234657708.1">
    <property type="nucleotide sequence ID" value="NZ_CP094997.1"/>
</dbReference>
<organism evidence="2 3">
    <name type="scientific">Dyadobacter chenwenxiniae</name>
    <dbReference type="NCBI Taxonomy" id="2906456"/>
    <lineage>
        <taxon>Bacteria</taxon>
        <taxon>Pseudomonadati</taxon>
        <taxon>Bacteroidota</taxon>
        <taxon>Cytophagia</taxon>
        <taxon>Cytophagales</taxon>
        <taxon>Spirosomataceae</taxon>
        <taxon>Dyadobacter</taxon>
    </lineage>
</organism>
<protein>
    <recommendedName>
        <fullName evidence="4">Beta-lactamase-inhibitor-like, PepSY-like</fullName>
    </recommendedName>
</protein>
<dbReference type="AlphaFoldDB" id="A0A9X1PNQ1"/>
<reference evidence="2" key="1">
    <citation type="submission" date="2021-12" db="EMBL/GenBank/DDBJ databases">
        <title>Novel species in genus Dyadobacter.</title>
        <authorList>
            <person name="Ma C."/>
        </authorList>
    </citation>
    <scope>NUCLEOTIDE SEQUENCE</scope>
    <source>
        <strain evidence="2">LJ419</strain>
    </source>
</reference>
<gene>
    <name evidence="2" type="ORF">LXM26_24765</name>
</gene>
<dbReference type="EMBL" id="JAJTTC010000008">
    <property type="protein sequence ID" value="MCF0064747.1"/>
    <property type="molecule type" value="Genomic_DNA"/>
</dbReference>
<keyword evidence="1" id="KW-0732">Signal</keyword>
<accession>A0A9X1PNQ1</accession>
<dbReference type="Proteomes" id="UP001139000">
    <property type="component" value="Unassembled WGS sequence"/>
</dbReference>
<feature type="signal peptide" evidence="1">
    <location>
        <begin position="1"/>
        <end position="22"/>
    </location>
</feature>
<evidence type="ECO:0008006" key="4">
    <source>
        <dbReference type="Google" id="ProtNLM"/>
    </source>
</evidence>
<evidence type="ECO:0000256" key="1">
    <source>
        <dbReference type="SAM" id="SignalP"/>
    </source>
</evidence>